<sequence>MADVLERRNILCHNARTETKPQLTMRTMSTQRVLQQELKKTNISGHCENNVINRQFTYNTNLMQNILIKQNPRAMSTQHEKEYTKVPSNAATTPVARQESQAVRASRIIVSVAWRL</sequence>
<dbReference type="AlphaFoldDB" id="A0AAD5WG66"/>
<protein>
    <submittedName>
        <fullName evidence="1">Uncharacterized protein</fullName>
    </submittedName>
</protein>
<comment type="caution">
    <text evidence="1">The sequence shown here is derived from an EMBL/GenBank/DDBJ whole genome shotgun (WGS) entry which is preliminary data.</text>
</comment>
<name>A0AAD5WG66_PARTN</name>
<evidence type="ECO:0000313" key="2">
    <source>
        <dbReference type="Proteomes" id="UP001196413"/>
    </source>
</evidence>
<keyword evidence="2" id="KW-1185">Reference proteome</keyword>
<dbReference type="EMBL" id="JAHQIW010006413">
    <property type="protein sequence ID" value="KAJ1369124.1"/>
    <property type="molecule type" value="Genomic_DNA"/>
</dbReference>
<evidence type="ECO:0000313" key="1">
    <source>
        <dbReference type="EMBL" id="KAJ1369124.1"/>
    </source>
</evidence>
<dbReference type="Proteomes" id="UP001196413">
    <property type="component" value="Unassembled WGS sequence"/>
</dbReference>
<reference evidence="1" key="1">
    <citation type="submission" date="2021-06" db="EMBL/GenBank/DDBJ databases">
        <title>Parelaphostrongylus tenuis whole genome reference sequence.</title>
        <authorList>
            <person name="Garwood T.J."/>
            <person name="Larsen P.A."/>
            <person name="Fountain-Jones N.M."/>
            <person name="Garbe J.R."/>
            <person name="Macchietto M.G."/>
            <person name="Kania S.A."/>
            <person name="Gerhold R.W."/>
            <person name="Richards J.E."/>
            <person name="Wolf T.M."/>
        </authorList>
    </citation>
    <scope>NUCLEOTIDE SEQUENCE</scope>
    <source>
        <strain evidence="1">MNPRO001-30</strain>
        <tissue evidence="1">Meninges</tissue>
    </source>
</reference>
<organism evidence="1 2">
    <name type="scientific">Parelaphostrongylus tenuis</name>
    <name type="common">Meningeal worm</name>
    <dbReference type="NCBI Taxonomy" id="148309"/>
    <lineage>
        <taxon>Eukaryota</taxon>
        <taxon>Metazoa</taxon>
        <taxon>Ecdysozoa</taxon>
        <taxon>Nematoda</taxon>
        <taxon>Chromadorea</taxon>
        <taxon>Rhabditida</taxon>
        <taxon>Rhabditina</taxon>
        <taxon>Rhabditomorpha</taxon>
        <taxon>Strongyloidea</taxon>
        <taxon>Metastrongylidae</taxon>
        <taxon>Parelaphostrongylus</taxon>
    </lineage>
</organism>
<gene>
    <name evidence="1" type="ORF">KIN20_030522</name>
</gene>
<accession>A0AAD5WG66</accession>
<proteinExistence type="predicted"/>